<reference evidence="3 4" key="1">
    <citation type="submission" date="2024-04" db="EMBL/GenBank/DDBJ databases">
        <title>Draft genome sequence of Thalassolituus maritimus NBRC 116585.</title>
        <authorList>
            <person name="Miyakawa T."/>
            <person name="Kusuya Y."/>
            <person name="Miura T."/>
        </authorList>
    </citation>
    <scope>NUCLEOTIDE SEQUENCE [LARGE SCALE GENOMIC DNA]</scope>
    <source>
        <strain evidence="3 4">5NW40-0001</strain>
    </source>
</reference>
<dbReference type="RefSeq" id="WP_353296054.1">
    <property type="nucleotide sequence ID" value="NZ_BAABWH010000011.1"/>
</dbReference>
<keyword evidence="4" id="KW-1185">Reference proteome</keyword>
<name>A0ABQ0A364_9GAMM</name>
<feature type="chain" id="PRO_5046493701" description="Big-1 domain-containing protein" evidence="2">
    <location>
        <begin position="19"/>
        <end position="743"/>
    </location>
</feature>
<dbReference type="InterPro" id="IPR008964">
    <property type="entry name" value="Invasin/intimin_cell_adhesion"/>
</dbReference>
<gene>
    <name evidence="3" type="ORF">NBRC116585_29650</name>
</gene>
<protein>
    <recommendedName>
        <fullName evidence="5">Big-1 domain-containing protein</fullName>
    </recommendedName>
</protein>
<evidence type="ECO:0000313" key="3">
    <source>
        <dbReference type="EMBL" id="GAA6146845.1"/>
    </source>
</evidence>
<evidence type="ECO:0008006" key="5">
    <source>
        <dbReference type="Google" id="ProtNLM"/>
    </source>
</evidence>
<dbReference type="PROSITE" id="PS51257">
    <property type="entry name" value="PROKAR_LIPOPROTEIN"/>
    <property type="match status" value="1"/>
</dbReference>
<evidence type="ECO:0000256" key="1">
    <source>
        <dbReference type="SAM" id="MobiDB-lite"/>
    </source>
</evidence>
<proteinExistence type="predicted"/>
<dbReference type="Proteomes" id="UP001481413">
    <property type="component" value="Unassembled WGS sequence"/>
</dbReference>
<organism evidence="3 4">
    <name type="scientific">Thalassolituus maritimus</name>
    <dbReference type="NCBI Taxonomy" id="484498"/>
    <lineage>
        <taxon>Bacteria</taxon>
        <taxon>Pseudomonadati</taxon>
        <taxon>Pseudomonadota</taxon>
        <taxon>Gammaproteobacteria</taxon>
        <taxon>Oceanospirillales</taxon>
        <taxon>Oceanospirillaceae</taxon>
        <taxon>Thalassolituus</taxon>
    </lineage>
</organism>
<dbReference type="Gene3D" id="2.60.40.10">
    <property type="entry name" value="Immunoglobulins"/>
    <property type="match status" value="2"/>
</dbReference>
<evidence type="ECO:0000256" key="2">
    <source>
        <dbReference type="SAM" id="SignalP"/>
    </source>
</evidence>
<dbReference type="SUPFAM" id="SSF49373">
    <property type="entry name" value="Invasin/intimin cell-adhesion fragments"/>
    <property type="match status" value="1"/>
</dbReference>
<dbReference type="EMBL" id="BAABWH010000011">
    <property type="protein sequence ID" value="GAA6146845.1"/>
    <property type="molecule type" value="Genomic_DNA"/>
</dbReference>
<sequence>MRLPAYLTTLFFASVLTACGGGGDPVASSSTDGEDSTGDTGASVDSTVVVGNAEVGTGSGESYQDGALEITSSALSAGGSTLISANIVDADNDNQLVTTQEYSVVFSSACAAEGKAVFSESDKFVSSGRVTVNYTASGCEGEDEITFTIYNSENGAADVTEVQSVAKGTVSIAPQEIGTILYVGTETPAISIKTIGNATIPKQSVLVFQVLDKDGNPVANREVTFGLSVSTGGIELSQNSVFTNDNGEVQAIVNAGTSHATTSVIASTTATDGESIISTTSSGISVTTGIVDQDSFEIVTDILNPGGYDYSGEVITVSANAADQFQNPVPDGTVINFTAESGVIESTCETVGGTCSVTWYSSGVRPGNADAGLQRVNELDPFDSSTIRGMTTIMAYTIGEHGFTDSNNNGMYDIGEPFVSYAEPFRDDDWDSVHDTNGSTAVEFFADFDANGARDAAPAVYQGALCSEAAKAAGHCAGLSYIGDSLRIVQSERTRLVDSVRYFVSNRDGSIEEVSGSSYSRYFYVVLQDGNGNIPHLGSSMTAGAEGYDVAGGGDVPNSPGFINQNASPTGIPVNRGAVFGVAATRTDGDRGPLEISATNDAGILTSTIWMRENPTVTFYYRSGNGDLNADGDARDLGEDFQVYTGQKLASPAVVYAVLQDPDFGSLPSYVTFNATQAGDATIAQGVKQGPLDIAEFPVEVVGFGADVYEITVTQGTDPVVALEFDVEFTGGWFSSSALVDFL</sequence>
<accession>A0ABQ0A364</accession>
<feature type="signal peptide" evidence="2">
    <location>
        <begin position="1"/>
        <end position="18"/>
    </location>
</feature>
<dbReference type="InterPro" id="IPR013783">
    <property type="entry name" value="Ig-like_fold"/>
</dbReference>
<feature type="region of interest" description="Disordered" evidence="1">
    <location>
        <begin position="24"/>
        <end position="47"/>
    </location>
</feature>
<keyword evidence="2" id="KW-0732">Signal</keyword>
<evidence type="ECO:0000313" key="4">
    <source>
        <dbReference type="Proteomes" id="UP001481413"/>
    </source>
</evidence>
<comment type="caution">
    <text evidence="3">The sequence shown here is derived from an EMBL/GenBank/DDBJ whole genome shotgun (WGS) entry which is preliminary data.</text>
</comment>